<dbReference type="AlphaFoldDB" id="A0A1Q8CUS0"/>
<dbReference type="Gene3D" id="2.70.70.10">
    <property type="entry name" value="Glucose Permease (Domain IIA)"/>
    <property type="match status" value="1"/>
</dbReference>
<protein>
    <recommendedName>
        <fullName evidence="1">M23ase beta-sheet core domain-containing protein</fullName>
    </recommendedName>
</protein>
<dbReference type="CDD" id="cd12797">
    <property type="entry name" value="M23_peptidase"/>
    <property type="match status" value="1"/>
</dbReference>
<evidence type="ECO:0000313" key="3">
    <source>
        <dbReference type="Proteomes" id="UP000185596"/>
    </source>
</evidence>
<dbReference type="Pfam" id="PF01551">
    <property type="entry name" value="Peptidase_M23"/>
    <property type="match status" value="1"/>
</dbReference>
<feature type="domain" description="M23ase beta-sheet core" evidence="1">
    <location>
        <begin position="106"/>
        <end position="200"/>
    </location>
</feature>
<dbReference type="GO" id="GO:0004222">
    <property type="term" value="F:metalloendopeptidase activity"/>
    <property type="evidence" value="ECO:0007669"/>
    <property type="project" value="TreeGrafter"/>
</dbReference>
<comment type="caution">
    <text evidence="2">The sequence shown here is derived from an EMBL/GenBank/DDBJ whole genome shotgun (WGS) entry which is preliminary data.</text>
</comment>
<gene>
    <name evidence="2" type="ORF">BU204_08200</name>
</gene>
<name>A0A1Q8CUS0_9PSEU</name>
<dbReference type="PANTHER" id="PTHR21666">
    <property type="entry name" value="PEPTIDASE-RELATED"/>
    <property type="match status" value="1"/>
</dbReference>
<evidence type="ECO:0000313" key="2">
    <source>
        <dbReference type="EMBL" id="OLF18111.1"/>
    </source>
</evidence>
<proteinExistence type="predicted"/>
<dbReference type="RefSeq" id="WP_075124969.1">
    <property type="nucleotide sequence ID" value="NZ_MSIE01000011.1"/>
</dbReference>
<keyword evidence="3" id="KW-1185">Reference proteome</keyword>
<reference evidence="2 3" key="1">
    <citation type="submission" date="2016-12" db="EMBL/GenBank/DDBJ databases">
        <title>The draft genome sequence of Actinophytocola sp. 11-183.</title>
        <authorList>
            <person name="Wang W."/>
            <person name="Yuan L."/>
        </authorList>
    </citation>
    <scope>NUCLEOTIDE SEQUENCE [LARGE SCALE GENOMIC DNA]</scope>
    <source>
        <strain evidence="2 3">11-183</strain>
    </source>
</reference>
<dbReference type="InterPro" id="IPR016047">
    <property type="entry name" value="M23ase_b-sheet_dom"/>
</dbReference>
<dbReference type="Proteomes" id="UP000185596">
    <property type="component" value="Unassembled WGS sequence"/>
</dbReference>
<organism evidence="2 3">
    <name type="scientific">Actinophytocola xanthii</name>
    <dbReference type="NCBI Taxonomy" id="1912961"/>
    <lineage>
        <taxon>Bacteria</taxon>
        <taxon>Bacillati</taxon>
        <taxon>Actinomycetota</taxon>
        <taxon>Actinomycetes</taxon>
        <taxon>Pseudonocardiales</taxon>
        <taxon>Pseudonocardiaceae</taxon>
    </lineage>
</organism>
<dbReference type="InterPro" id="IPR050570">
    <property type="entry name" value="Cell_wall_metabolism_enzyme"/>
</dbReference>
<dbReference type="PANTHER" id="PTHR21666:SF270">
    <property type="entry name" value="MUREIN HYDROLASE ACTIVATOR ENVC"/>
    <property type="match status" value="1"/>
</dbReference>
<dbReference type="SUPFAM" id="SSF51261">
    <property type="entry name" value="Duplicated hybrid motif"/>
    <property type="match status" value="1"/>
</dbReference>
<dbReference type="STRING" id="1912961.BU204_08200"/>
<dbReference type="EMBL" id="MSIE01000011">
    <property type="protein sequence ID" value="OLF18111.1"/>
    <property type="molecule type" value="Genomic_DNA"/>
</dbReference>
<sequence length="211" mass="21442">MPISDVQFRITQIQSFMTAAVSAPTQTARTAPATGGTSGTTGTSAAQFAAVLDQTLATGATGVTAGTTSAAMGVPTGAQSAVQPGGWTLPAQGRVSSEYGPRWGTQHRGVDIAAVTGTPVGAASAGVVRDASWRGGYGKAVVIDHGNGVSTLYGHNSELLVRPGDRVQAGQTVAKVGSTGDSTGPHLHFEVMVDGKKVDPRPWLEQRGVKF</sequence>
<accession>A0A1Q8CUS0</accession>
<dbReference type="InterPro" id="IPR011055">
    <property type="entry name" value="Dup_hybrid_motif"/>
</dbReference>
<evidence type="ECO:0000259" key="1">
    <source>
        <dbReference type="Pfam" id="PF01551"/>
    </source>
</evidence>